<evidence type="ECO:0000313" key="1">
    <source>
        <dbReference type="EMBL" id="KKL57728.1"/>
    </source>
</evidence>
<dbReference type="EMBL" id="LAZR01030066">
    <property type="protein sequence ID" value="KKL57728.1"/>
    <property type="molecule type" value="Genomic_DNA"/>
</dbReference>
<organism evidence="1">
    <name type="scientific">marine sediment metagenome</name>
    <dbReference type="NCBI Taxonomy" id="412755"/>
    <lineage>
        <taxon>unclassified sequences</taxon>
        <taxon>metagenomes</taxon>
        <taxon>ecological metagenomes</taxon>
    </lineage>
</organism>
<name>A0A0F9D7K1_9ZZZZ</name>
<comment type="caution">
    <text evidence="1">The sequence shown here is derived from an EMBL/GenBank/DDBJ whole genome shotgun (WGS) entry which is preliminary data.</text>
</comment>
<evidence type="ECO:0008006" key="2">
    <source>
        <dbReference type="Google" id="ProtNLM"/>
    </source>
</evidence>
<reference evidence="1" key="1">
    <citation type="journal article" date="2015" name="Nature">
        <title>Complex archaea that bridge the gap between prokaryotes and eukaryotes.</title>
        <authorList>
            <person name="Spang A."/>
            <person name="Saw J.H."/>
            <person name="Jorgensen S.L."/>
            <person name="Zaremba-Niedzwiedzka K."/>
            <person name="Martijn J."/>
            <person name="Lind A.E."/>
            <person name="van Eijk R."/>
            <person name="Schleper C."/>
            <person name="Guy L."/>
            <person name="Ettema T.J."/>
        </authorList>
    </citation>
    <scope>NUCLEOTIDE SEQUENCE</scope>
</reference>
<proteinExistence type="predicted"/>
<accession>A0A0F9D7K1</accession>
<protein>
    <recommendedName>
        <fullName evidence="2">JAB domain-containing protein</fullName>
    </recommendedName>
</protein>
<gene>
    <name evidence="1" type="ORF">LCGC14_2232520</name>
</gene>
<sequence length="187" mass="20612">MNIAGYIARVPGGDIGTRGSAYTYIMAGNGLWLEAENPLLEARIQLASLPVRGLPLLKPRLELRHGKVPGQLAARALSAMSASSDREMYAAITWDGEYRLVLPPQERGETHVTYEVPPGHVVGIHSHGRMGAYFSTLDNLDDQGFQVEVVVGKLDRLAPAVRWTGFEPIAEVQLPIRIIIVRRKEYS</sequence>
<dbReference type="AlphaFoldDB" id="A0A0F9D7K1"/>